<gene>
    <name evidence="3" type="primary">Contig4366.g4669</name>
    <name evidence="3" type="ORF">STYLEM_20496</name>
</gene>
<dbReference type="FunCoup" id="A0A078BDU7">
    <property type="interactions" value="263"/>
</dbReference>
<sequence length="254" mass="30061">MVDSGMSQEEIFEEQYSELEALQCIYMDDFLILQEKPYKIEIMLNASNESDYKNHLKMKMIIDLPETYPNQVPNIRIKNLCQDIIDNNLMIQFEQMVMTKAEESIGNQMIYDVCEHLREKLSDMNDKILFKLKEIEEFNSVDKALKAVTISQDAPMNFTPVNAETFARWLADYKEKQRKLKEEQKSDVELKMTGRELFQIKSKVIDEINIDEEDEGDEEFKNDEGDEEEEEDTFVYDKALYVNDEQEEEEVDFD</sequence>
<accession>A0A078BDU7</accession>
<dbReference type="Pfam" id="PF16543">
    <property type="entry name" value="DFRP_C"/>
    <property type="match status" value="1"/>
</dbReference>
<dbReference type="SMART" id="SM00591">
    <property type="entry name" value="RWD"/>
    <property type="match status" value="1"/>
</dbReference>
<dbReference type="AlphaFoldDB" id="A0A078BDU7"/>
<dbReference type="InParanoid" id="A0A078BDU7"/>
<dbReference type="CDD" id="cd23823">
    <property type="entry name" value="RWD_GCN2"/>
    <property type="match status" value="1"/>
</dbReference>
<dbReference type="Proteomes" id="UP000039865">
    <property type="component" value="Unassembled WGS sequence"/>
</dbReference>
<dbReference type="GO" id="GO:0010468">
    <property type="term" value="P:regulation of gene expression"/>
    <property type="evidence" value="ECO:0007669"/>
    <property type="project" value="UniProtKB-ARBA"/>
</dbReference>
<evidence type="ECO:0000313" key="4">
    <source>
        <dbReference type="Proteomes" id="UP000039865"/>
    </source>
</evidence>
<dbReference type="Pfam" id="PF05773">
    <property type="entry name" value="RWD"/>
    <property type="match status" value="1"/>
</dbReference>
<dbReference type="SUPFAM" id="SSF54495">
    <property type="entry name" value="UBC-like"/>
    <property type="match status" value="1"/>
</dbReference>
<dbReference type="OrthoDB" id="300065at2759"/>
<protein>
    <submittedName>
        <fullName evidence="3">Rwd domain-containing protein 1</fullName>
    </submittedName>
</protein>
<dbReference type="InterPro" id="IPR016135">
    <property type="entry name" value="UBQ-conjugating_enzyme/RWD"/>
</dbReference>
<evidence type="ECO:0000256" key="1">
    <source>
        <dbReference type="SAM" id="MobiDB-lite"/>
    </source>
</evidence>
<keyword evidence="4" id="KW-1185">Reference proteome</keyword>
<dbReference type="InterPro" id="IPR040213">
    <property type="entry name" value="GIR2-like"/>
</dbReference>
<dbReference type="Gene3D" id="6.20.400.10">
    <property type="match status" value="1"/>
</dbReference>
<dbReference type="GO" id="GO:0009893">
    <property type="term" value="P:positive regulation of metabolic process"/>
    <property type="evidence" value="ECO:0007669"/>
    <property type="project" value="UniProtKB-ARBA"/>
</dbReference>
<dbReference type="PANTHER" id="PTHR12292">
    <property type="entry name" value="RWD DOMAIN-CONTAINING PROTEIN"/>
    <property type="match status" value="1"/>
</dbReference>
<dbReference type="InterPro" id="IPR032378">
    <property type="entry name" value="ZC3H15/TMA46_C"/>
</dbReference>
<dbReference type="EMBL" id="CCKQ01019322">
    <property type="protein sequence ID" value="CDW91342.1"/>
    <property type="molecule type" value="Genomic_DNA"/>
</dbReference>
<evidence type="ECO:0000313" key="3">
    <source>
        <dbReference type="EMBL" id="CDW91342.1"/>
    </source>
</evidence>
<feature type="domain" description="RWD" evidence="2">
    <location>
        <begin position="17"/>
        <end position="124"/>
    </location>
</feature>
<dbReference type="GO" id="GO:0051246">
    <property type="term" value="P:regulation of protein metabolic process"/>
    <property type="evidence" value="ECO:0007669"/>
    <property type="project" value="UniProtKB-ARBA"/>
</dbReference>
<dbReference type="GO" id="GO:0033554">
    <property type="term" value="P:cellular response to stress"/>
    <property type="evidence" value="ECO:0007669"/>
    <property type="project" value="UniProtKB-ARBA"/>
</dbReference>
<proteinExistence type="predicted"/>
<evidence type="ECO:0000259" key="2">
    <source>
        <dbReference type="PROSITE" id="PS50908"/>
    </source>
</evidence>
<name>A0A078BDU7_STYLE</name>
<feature type="region of interest" description="Disordered" evidence="1">
    <location>
        <begin position="208"/>
        <end position="232"/>
    </location>
</feature>
<dbReference type="FunFam" id="3.10.110.10:FF:000050">
    <property type="entry name" value="eIF-2-alpha kinase GCN2"/>
    <property type="match status" value="1"/>
</dbReference>
<reference evidence="3 4" key="1">
    <citation type="submission" date="2014-06" db="EMBL/GenBank/DDBJ databases">
        <authorList>
            <person name="Swart Estienne"/>
        </authorList>
    </citation>
    <scope>NUCLEOTIDE SEQUENCE [LARGE SCALE GENOMIC DNA]</scope>
    <source>
        <strain evidence="3 4">130c</strain>
    </source>
</reference>
<organism evidence="3 4">
    <name type="scientific">Stylonychia lemnae</name>
    <name type="common">Ciliate</name>
    <dbReference type="NCBI Taxonomy" id="5949"/>
    <lineage>
        <taxon>Eukaryota</taxon>
        <taxon>Sar</taxon>
        <taxon>Alveolata</taxon>
        <taxon>Ciliophora</taxon>
        <taxon>Intramacronucleata</taxon>
        <taxon>Spirotrichea</taxon>
        <taxon>Stichotrichia</taxon>
        <taxon>Sporadotrichida</taxon>
        <taxon>Oxytrichidae</taxon>
        <taxon>Stylonychinae</taxon>
        <taxon>Stylonychia</taxon>
    </lineage>
</organism>
<dbReference type="OMA" id="QWDEHKK"/>
<dbReference type="Gene3D" id="3.10.110.10">
    <property type="entry name" value="Ubiquitin Conjugating Enzyme"/>
    <property type="match status" value="1"/>
</dbReference>
<dbReference type="InterPro" id="IPR006575">
    <property type="entry name" value="RWD_dom"/>
</dbReference>
<dbReference type="PROSITE" id="PS50908">
    <property type="entry name" value="RWD"/>
    <property type="match status" value="1"/>
</dbReference>